<dbReference type="GO" id="GO:0016887">
    <property type="term" value="F:ATP hydrolysis activity"/>
    <property type="evidence" value="ECO:0007669"/>
    <property type="project" value="InterPro"/>
</dbReference>
<feature type="transmembrane region" description="Helical" evidence="10">
    <location>
        <begin position="453"/>
        <end position="476"/>
    </location>
</feature>
<evidence type="ECO:0000313" key="12">
    <source>
        <dbReference type="EMBL" id="CDP36662.1"/>
    </source>
</evidence>
<feature type="transmembrane region" description="Helical" evidence="10">
    <location>
        <begin position="1214"/>
        <end position="1238"/>
    </location>
</feature>
<feature type="transmembrane region" description="Helical" evidence="10">
    <location>
        <begin position="1169"/>
        <end position="1194"/>
    </location>
</feature>
<comment type="subcellular location">
    <subcellularLocation>
        <location evidence="1">Membrane</location>
        <topology evidence="1">Multi-pass membrane protein</topology>
    </subcellularLocation>
</comment>
<dbReference type="CDD" id="cd03263">
    <property type="entry name" value="ABC_subfamily_A"/>
    <property type="match status" value="2"/>
</dbReference>
<accession>A0A060TCQ7</accession>
<feature type="transmembrane region" description="Helical" evidence="10">
    <location>
        <begin position="83"/>
        <end position="102"/>
    </location>
</feature>
<keyword evidence="3" id="KW-0813">Transport</keyword>
<feature type="transmembrane region" description="Helical" evidence="10">
    <location>
        <begin position="1030"/>
        <end position="1051"/>
    </location>
</feature>
<keyword evidence="7" id="KW-0067">ATP-binding</keyword>
<feature type="transmembrane region" description="Helical" evidence="10">
    <location>
        <begin position="275"/>
        <end position="295"/>
    </location>
</feature>
<evidence type="ECO:0000256" key="7">
    <source>
        <dbReference type="ARBA" id="ARBA00022840"/>
    </source>
</evidence>
<dbReference type="PROSITE" id="PS00211">
    <property type="entry name" value="ABC_TRANSPORTER_1"/>
    <property type="match status" value="2"/>
</dbReference>
<dbReference type="InterPro" id="IPR003439">
    <property type="entry name" value="ABC_transporter-like_ATP-bd"/>
</dbReference>
<dbReference type="Gene3D" id="3.40.50.300">
    <property type="entry name" value="P-loop containing nucleotide triphosphate hydrolases"/>
    <property type="match status" value="2"/>
</dbReference>
<dbReference type="PANTHER" id="PTHR19229">
    <property type="entry name" value="ATP-BINDING CASSETTE TRANSPORTER SUBFAMILY A ABCA"/>
    <property type="match status" value="1"/>
</dbReference>
<evidence type="ECO:0000259" key="11">
    <source>
        <dbReference type="PROSITE" id="PS50893"/>
    </source>
</evidence>
<feature type="transmembrane region" description="Helical" evidence="10">
    <location>
        <begin position="315"/>
        <end position="336"/>
    </location>
</feature>
<dbReference type="InterPro" id="IPR013525">
    <property type="entry name" value="ABC2_TM"/>
</dbReference>
<organism evidence="12">
    <name type="scientific">Blastobotrys adeninivorans</name>
    <name type="common">Yeast</name>
    <name type="synonym">Arxula adeninivorans</name>
    <dbReference type="NCBI Taxonomy" id="409370"/>
    <lineage>
        <taxon>Eukaryota</taxon>
        <taxon>Fungi</taxon>
        <taxon>Dikarya</taxon>
        <taxon>Ascomycota</taxon>
        <taxon>Saccharomycotina</taxon>
        <taxon>Dipodascomycetes</taxon>
        <taxon>Dipodascales</taxon>
        <taxon>Trichomonascaceae</taxon>
        <taxon>Blastobotrys</taxon>
    </lineage>
</organism>
<feature type="transmembrane region" description="Helical" evidence="10">
    <location>
        <begin position="854"/>
        <end position="874"/>
    </location>
</feature>
<dbReference type="Pfam" id="PF23321">
    <property type="entry name" value="R1_ABCA1"/>
    <property type="match status" value="1"/>
</dbReference>
<evidence type="ECO:0000256" key="2">
    <source>
        <dbReference type="ARBA" id="ARBA00008869"/>
    </source>
</evidence>
<feature type="transmembrane region" description="Helical" evidence="10">
    <location>
        <begin position="348"/>
        <end position="370"/>
    </location>
</feature>
<dbReference type="EMBL" id="HG937692">
    <property type="protein sequence ID" value="CDP36662.1"/>
    <property type="molecule type" value="Genomic_DNA"/>
</dbReference>
<dbReference type="InterPro" id="IPR026082">
    <property type="entry name" value="ABCA"/>
</dbReference>
<dbReference type="InterPro" id="IPR017871">
    <property type="entry name" value="ABC_transporter-like_CS"/>
</dbReference>
<dbReference type="InterPro" id="IPR027417">
    <property type="entry name" value="P-loop_NTPase"/>
</dbReference>
<evidence type="ECO:0000256" key="5">
    <source>
        <dbReference type="ARBA" id="ARBA00022737"/>
    </source>
</evidence>
<dbReference type="PROSITE" id="PS50893">
    <property type="entry name" value="ABC_TRANSPORTER_2"/>
    <property type="match status" value="2"/>
</dbReference>
<evidence type="ECO:0000256" key="3">
    <source>
        <dbReference type="ARBA" id="ARBA00022448"/>
    </source>
</evidence>
<reference evidence="12" key="1">
    <citation type="submission" date="2014-02" db="EMBL/GenBank/DDBJ databases">
        <authorList>
            <person name="Genoscope - CEA"/>
        </authorList>
    </citation>
    <scope>NUCLEOTIDE SEQUENCE</scope>
    <source>
        <strain evidence="12">LS3</strain>
    </source>
</reference>
<dbReference type="GO" id="GO:0005319">
    <property type="term" value="F:lipid transporter activity"/>
    <property type="evidence" value="ECO:0007669"/>
    <property type="project" value="TreeGrafter"/>
</dbReference>
<evidence type="ECO:0000256" key="4">
    <source>
        <dbReference type="ARBA" id="ARBA00022692"/>
    </source>
</evidence>
<keyword evidence="9 10" id="KW-0472">Membrane</keyword>
<protein>
    <submittedName>
        <fullName evidence="12">ARAD1B18150p</fullName>
    </submittedName>
</protein>
<dbReference type="GO" id="GO:0140359">
    <property type="term" value="F:ABC-type transporter activity"/>
    <property type="evidence" value="ECO:0007669"/>
    <property type="project" value="InterPro"/>
</dbReference>
<dbReference type="Pfam" id="PF12698">
    <property type="entry name" value="ABC2_membrane_3"/>
    <property type="match status" value="2"/>
</dbReference>
<dbReference type="Pfam" id="PF00005">
    <property type="entry name" value="ABC_tran"/>
    <property type="match status" value="2"/>
</dbReference>
<feature type="domain" description="ABC transporter" evidence="11">
    <location>
        <begin position="500"/>
        <end position="730"/>
    </location>
</feature>
<keyword evidence="4 10" id="KW-0812">Transmembrane</keyword>
<keyword evidence="8 10" id="KW-1133">Transmembrane helix</keyword>
<feature type="transmembrane region" description="Helical" evidence="10">
    <location>
        <begin position="1106"/>
        <end position="1129"/>
    </location>
</feature>
<comment type="similarity">
    <text evidence="2">Belongs to the ABC transporter superfamily. ABCA family.</text>
</comment>
<evidence type="ECO:0000256" key="6">
    <source>
        <dbReference type="ARBA" id="ARBA00022741"/>
    </source>
</evidence>
<evidence type="ECO:0000256" key="9">
    <source>
        <dbReference type="ARBA" id="ARBA00023136"/>
    </source>
</evidence>
<feature type="transmembrane region" description="Helical" evidence="10">
    <location>
        <begin position="1071"/>
        <end position="1094"/>
    </location>
</feature>
<evidence type="ECO:0000256" key="8">
    <source>
        <dbReference type="ARBA" id="ARBA00022989"/>
    </source>
</evidence>
<keyword evidence="6" id="KW-0547">Nucleotide-binding</keyword>
<dbReference type="InterPro" id="IPR056264">
    <property type="entry name" value="R2_ABCA1-4-like"/>
</dbReference>
<name>A0A060TCQ7_BLAAD</name>
<dbReference type="GO" id="GO:0005524">
    <property type="term" value="F:ATP binding"/>
    <property type="evidence" value="ECO:0007669"/>
    <property type="project" value="UniProtKB-KW"/>
</dbReference>
<reference evidence="12" key="2">
    <citation type="submission" date="2014-06" db="EMBL/GenBank/DDBJ databases">
        <title>The complete genome of Blastobotrys (Arxula) adeninivorans LS3 - a yeast of biotechnological interest.</title>
        <authorList>
            <person name="Kunze G."/>
            <person name="Gaillardin C."/>
            <person name="Czernicka M."/>
            <person name="Durrens P."/>
            <person name="Martin T."/>
            <person name="Boer E."/>
            <person name="Gabaldon T."/>
            <person name="Cruz J."/>
            <person name="Talla E."/>
            <person name="Marck C."/>
            <person name="Goffeau A."/>
            <person name="Barbe V."/>
            <person name="Baret P."/>
            <person name="Baronian K."/>
            <person name="Beier S."/>
            <person name="Bleykasten C."/>
            <person name="Bode R."/>
            <person name="Casaregola S."/>
            <person name="Despons L."/>
            <person name="Fairhead C."/>
            <person name="Giersberg M."/>
            <person name="Gierski P."/>
            <person name="Hahnel U."/>
            <person name="Hartmann A."/>
            <person name="Jankowska D."/>
            <person name="Jubin C."/>
            <person name="Jung P."/>
            <person name="Lafontaine I."/>
            <person name="Leh-Louis V."/>
            <person name="Lemaire M."/>
            <person name="Marcet-Houben M."/>
            <person name="Mascher M."/>
            <person name="Morel G."/>
            <person name="Richard G.-F."/>
            <person name="Riechen J."/>
            <person name="Sacerdot C."/>
            <person name="Sarkar A."/>
            <person name="Savel G."/>
            <person name="Schacherer J."/>
            <person name="Sherman D."/>
            <person name="Straub M.-L."/>
            <person name="Stein N."/>
            <person name="Thierry A."/>
            <person name="Trautwein-Schult A."/>
            <person name="Westhof E."/>
            <person name="Worch S."/>
            <person name="Dujon B."/>
            <person name="Souciet J.-L."/>
            <person name="Wincker P."/>
            <person name="Scholz U."/>
            <person name="Neuveglise N."/>
        </authorList>
    </citation>
    <scope>NUCLEOTIDE SEQUENCE</scope>
    <source>
        <strain evidence="12">LS3</strain>
    </source>
</reference>
<proteinExistence type="inferred from homology"/>
<dbReference type="SMART" id="SM00382">
    <property type="entry name" value="AAA"/>
    <property type="match status" value="2"/>
</dbReference>
<dbReference type="FunFam" id="3.40.50.300:FF:001345">
    <property type="entry name" value="Related to ABC transporter"/>
    <property type="match status" value="1"/>
</dbReference>
<dbReference type="SUPFAM" id="SSF52540">
    <property type="entry name" value="P-loop containing nucleoside triphosphate hydrolases"/>
    <property type="match status" value="2"/>
</dbReference>
<evidence type="ECO:0000256" key="1">
    <source>
        <dbReference type="ARBA" id="ARBA00004141"/>
    </source>
</evidence>
<dbReference type="GO" id="GO:0016020">
    <property type="term" value="C:membrane"/>
    <property type="evidence" value="ECO:0007669"/>
    <property type="project" value="UniProtKB-SubCell"/>
</dbReference>
<keyword evidence="5" id="KW-0677">Repeat</keyword>
<dbReference type="InterPro" id="IPR003593">
    <property type="entry name" value="AAA+_ATPase"/>
</dbReference>
<dbReference type="PhylomeDB" id="A0A060TCQ7"/>
<dbReference type="PANTHER" id="PTHR19229:SF36">
    <property type="entry name" value="ATP-BINDING CASSETTE SUB-FAMILY A MEMBER 2"/>
    <property type="match status" value="1"/>
</dbReference>
<feature type="transmembrane region" description="Helical" evidence="10">
    <location>
        <begin position="1135"/>
        <end position="1157"/>
    </location>
</feature>
<sequence>MAYSSQIPTSTSDFSVFGDKKSAFIYSSSASTQDDNSALRVYDEAEQRAQIAPQQTAKQPLSFYWQQTWALIRKCWLVLYRRWFWTLFRSLLLPIAFIVFMGEAKHFFVPYAVYGVSNPVELPKMADMVGHYHVGWYSTDPRGTTAEMDRIMRIAFQDIPESQVHLAENAEAVLQFCKQNLKGASQCYGFVEWHNIDTEQHIYNYTLRGNSGIMSINVEDHSSAVDHWVLPMQWAVDAAITNMTTTPLSMGYTSETQKENEDAVNRVFTKTTINWISPALFLCMIGVVYHLTGALAHEREIGMSALLSCMGVSRLVRFSAFFLAFSSVYLLGWILLPVCFNQVVYEDISLGILIGFHILSGLSLVSYSLFMGSFFSKSHISGIVSSGITVVLAIFVTVQTQVASDPAYELGAIYVLSFLFPSCNYSYFLSTISRFQQVPVTGNMLDAAPDSDVRLIIFFVAAIVQIFAYFGLALFVEHYIHGSSRPPHTSTGYIESENAVTLSNVVKRYNVNRWWSRERKPDVVAVNKLTLNMAKGEIMCLLGANGSGKTTTLEMISGLQRATSGQISLGPGGKLGICPQKNVLWDLLTVTENINIWAALKGVPKEERKAAVDELINHCDLVPKAKDFSGSLSGGQKRKLQLAIMFVGGSNVCCVDEVSSGLDPLSRRKIWDIILAKRGSVSVLLTTHFLDEADLLSDKVAILSKGVLKALGTTVHLKENMGGGYRIYLASHGTGNEQMVEVQSAKEVLDIITNLEAEGQKYRVAGPELEDVFLAVAQEDHFRSVEIGDHDLDHHSSFDIDEDEDSLMANPNGETARRVSQHLAVESQPEFAGIFKQMITMFKKRCLVFMRNPLADLAAFAIPIIVVGCVRLFITDFDGIGCTPASSLDDQQYSKFNTSAISIGAGPRSMYNYITPGFESILFGITSRNPSLTVVEVAKYLTERTRVADNYRQFVDYFNQNYVALDPGGYFLDPPTLAYRLDTATYGAYEGNAMMNYLNNLRMNGSVTLVTDYSIFQDPWNGRTQDTFQFVGYFGLSMAVAPAFYSLYPTFERLSKVRAMHYSNGLKMLPLWIAHTLFNFIPWVVVSAICTALIGTATPHLHGVGYMFIVFVLYGLGAILFAYAVSLFVVSQLAAFAVTAVVQAVLFLLYLLAYLCVEAYGSANDIPNMITIVHFTLSLLGPMGSLSRVLFLVLNLFGVTCKDMGSSLSPMGDIMAYGGPICYLCIQIAVLFLFILYWESGMFRPNLGKYMKLRQSQHEGPDEFLEKADSPVEVVEEVQRVHNYPTLFSDGLRLEHVTKVYGKNRVANDVTFGVERNECFALLGPNGAGKTTTFNMIRGEVMATEGDIFVNDISVHKHPTLARTRLGVCPQFDAMDMMKVKEILRFYAQIRGLRDVDRHVSKVISAVGMDRFRDRMAHKLSGGNKRKLSLAIALIGDPAVLLLDEPSSGMDAFAKRIMWKTLSRVAYGRSIVLTTHSMEEADALANRAGILSKRLLTVGSTELLRDLHGKAYHVHIVCKTAPYTCEEEMTKIVEWVKTKLPGSYLGDRLYQGQIKMSVPVEGRVKVSDIFKIFEFYKDQLNVESYSVASTTLEEVFLKIVRDNNVAEEGYHNPLMIQHQKPH</sequence>
<feature type="domain" description="ABC transporter" evidence="11">
    <location>
        <begin position="1292"/>
        <end position="1517"/>
    </location>
</feature>
<evidence type="ECO:0000256" key="10">
    <source>
        <dbReference type="SAM" id="Phobius"/>
    </source>
</evidence>
<feature type="transmembrane region" description="Helical" evidence="10">
    <location>
        <begin position="382"/>
        <end position="400"/>
    </location>
</feature>
<feature type="transmembrane region" description="Helical" evidence="10">
    <location>
        <begin position="412"/>
        <end position="432"/>
    </location>
</feature>
<gene>
    <name evidence="12" type="ORF">GNLVRS02_ARAD1B18150g</name>
</gene>